<gene>
    <name evidence="16" type="ORF">NLU13_3806</name>
</gene>
<dbReference type="PANTHER" id="PTHR45646">
    <property type="entry name" value="SERINE/THREONINE-PROTEIN KINASE DOA-RELATED"/>
    <property type="match status" value="1"/>
</dbReference>
<evidence type="ECO:0000259" key="15">
    <source>
        <dbReference type="PROSITE" id="PS50011"/>
    </source>
</evidence>
<evidence type="ECO:0000256" key="3">
    <source>
        <dbReference type="ARBA" id="ARBA00012513"/>
    </source>
</evidence>
<evidence type="ECO:0000313" key="16">
    <source>
        <dbReference type="EMBL" id="KAK0387560.1"/>
    </source>
</evidence>
<accession>A0AA39L880</accession>
<evidence type="ECO:0000256" key="6">
    <source>
        <dbReference type="ARBA" id="ARBA00022527"/>
    </source>
</evidence>
<evidence type="ECO:0000256" key="13">
    <source>
        <dbReference type="ARBA" id="ARBA00047899"/>
    </source>
</evidence>
<dbReference type="SUPFAM" id="SSF56112">
    <property type="entry name" value="Protein kinase-like (PK-like)"/>
    <property type="match status" value="1"/>
</dbReference>
<keyword evidence="10" id="KW-0067">ATP-binding</keyword>
<dbReference type="InterPro" id="IPR000719">
    <property type="entry name" value="Prot_kinase_dom"/>
</dbReference>
<keyword evidence="9" id="KW-0418">Kinase</keyword>
<keyword evidence="17" id="KW-1185">Reference proteome</keyword>
<dbReference type="PANTHER" id="PTHR45646:SF11">
    <property type="entry name" value="SERINE_THREONINE-PROTEIN KINASE DOA"/>
    <property type="match status" value="1"/>
</dbReference>
<dbReference type="Pfam" id="PF00069">
    <property type="entry name" value="Pkinase"/>
    <property type="match status" value="1"/>
</dbReference>
<evidence type="ECO:0000313" key="17">
    <source>
        <dbReference type="Proteomes" id="UP001175261"/>
    </source>
</evidence>
<comment type="subunit">
    <text evidence="2">Component of the EKC/KEOPS complex composed of at least BUD32, CGI121, GON7, KAE1 and PCC1; the whole complex dimerizes.</text>
</comment>
<dbReference type="PROSITE" id="PS50011">
    <property type="entry name" value="PROTEIN_KINASE_DOM"/>
    <property type="match status" value="1"/>
</dbReference>
<dbReference type="PROSITE" id="PS00109">
    <property type="entry name" value="PROTEIN_KINASE_TYR"/>
    <property type="match status" value="1"/>
</dbReference>
<dbReference type="EMBL" id="JAPDFR010000003">
    <property type="protein sequence ID" value="KAK0387560.1"/>
    <property type="molecule type" value="Genomic_DNA"/>
</dbReference>
<dbReference type="GO" id="GO:0043484">
    <property type="term" value="P:regulation of RNA splicing"/>
    <property type="evidence" value="ECO:0007669"/>
    <property type="project" value="TreeGrafter"/>
</dbReference>
<evidence type="ECO:0000256" key="1">
    <source>
        <dbReference type="ARBA" id="ARBA00003747"/>
    </source>
</evidence>
<comment type="caution">
    <text evidence="16">The sequence shown here is derived from an EMBL/GenBank/DDBJ whole genome shotgun (WGS) entry which is preliminary data.</text>
</comment>
<dbReference type="Gene3D" id="3.30.200.20">
    <property type="entry name" value="Phosphorylase Kinase, domain 1"/>
    <property type="match status" value="1"/>
</dbReference>
<keyword evidence="8" id="KW-0547">Nucleotide-binding</keyword>
<dbReference type="InterPro" id="IPR011009">
    <property type="entry name" value="Kinase-like_dom_sf"/>
</dbReference>
<evidence type="ECO:0000256" key="2">
    <source>
        <dbReference type="ARBA" id="ARBA00011534"/>
    </source>
</evidence>
<comment type="function">
    <text evidence="1">Component of the EKC/KEOPS complex that is required for the formation of a threonylcarbamoyl group on adenosine at position 37 (t(6)A37) in tRNAs that read codons beginning with adenine. The complex is probably involved in the transfer of the threonylcarbamoyl moiety of threonylcarbamoyl-AMP (TC-AMP) to the N6 group of A37. BUD32 has ATPase activity in the context of the EKC/KEOPS complex and likely plays a supporting role to the catalytic subunit KAE1. The EKC/KEOPS complex also promotes both telomere uncapping and telomere elongation. The complex is required for efficient recruitment of transcriptional coactivators.</text>
</comment>
<feature type="domain" description="Protein kinase" evidence="15">
    <location>
        <begin position="96"/>
        <end position="444"/>
    </location>
</feature>
<dbReference type="SMART" id="SM00220">
    <property type="entry name" value="S_TKc"/>
    <property type="match status" value="1"/>
</dbReference>
<proteinExistence type="predicted"/>
<dbReference type="AlphaFoldDB" id="A0AA39L880"/>
<dbReference type="EC" id="2.7.11.1" evidence="3"/>
<dbReference type="GO" id="GO:0005524">
    <property type="term" value="F:ATP binding"/>
    <property type="evidence" value="ECO:0007669"/>
    <property type="project" value="UniProtKB-KW"/>
</dbReference>
<dbReference type="Proteomes" id="UP001175261">
    <property type="component" value="Unassembled WGS sequence"/>
</dbReference>
<comment type="catalytic activity">
    <reaction evidence="14">
        <text>L-seryl-[protein] + ATP = O-phospho-L-seryl-[protein] + ADP + H(+)</text>
        <dbReference type="Rhea" id="RHEA:17989"/>
        <dbReference type="Rhea" id="RHEA-COMP:9863"/>
        <dbReference type="Rhea" id="RHEA-COMP:11604"/>
        <dbReference type="ChEBI" id="CHEBI:15378"/>
        <dbReference type="ChEBI" id="CHEBI:29999"/>
        <dbReference type="ChEBI" id="CHEBI:30616"/>
        <dbReference type="ChEBI" id="CHEBI:83421"/>
        <dbReference type="ChEBI" id="CHEBI:456216"/>
        <dbReference type="EC" id="2.7.11.1"/>
    </reaction>
</comment>
<keyword evidence="6" id="KW-0723">Serine/threonine-protein kinase</keyword>
<evidence type="ECO:0000256" key="5">
    <source>
        <dbReference type="ARBA" id="ARBA00019973"/>
    </source>
</evidence>
<evidence type="ECO:0000256" key="9">
    <source>
        <dbReference type="ARBA" id="ARBA00022777"/>
    </source>
</evidence>
<dbReference type="InterPro" id="IPR051175">
    <property type="entry name" value="CLK_kinases"/>
</dbReference>
<reference evidence="16" key="1">
    <citation type="submission" date="2022-10" db="EMBL/GenBank/DDBJ databases">
        <title>Determination and structural analysis of whole genome sequence of Sarocladium strictum F4-1.</title>
        <authorList>
            <person name="Hu L."/>
            <person name="Jiang Y."/>
        </authorList>
    </citation>
    <scope>NUCLEOTIDE SEQUENCE</scope>
    <source>
        <strain evidence="16">F4-1</strain>
    </source>
</reference>
<keyword evidence="7" id="KW-0808">Transferase</keyword>
<evidence type="ECO:0000256" key="12">
    <source>
        <dbReference type="ARBA" id="ARBA00033194"/>
    </source>
</evidence>
<evidence type="ECO:0000256" key="7">
    <source>
        <dbReference type="ARBA" id="ARBA00022679"/>
    </source>
</evidence>
<comment type="catalytic activity">
    <reaction evidence="13">
        <text>L-threonyl-[protein] + ATP = O-phospho-L-threonyl-[protein] + ADP + H(+)</text>
        <dbReference type="Rhea" id="RHEA:46608"/>
        <dbReference type="Rhea" id="RHEA-COMP:11060"/>
        <dbReference type="Rhea" id="RHEA-COMP:11605"/>
        <dbReference type="ChEBI" id="CHEBI:15378"/>
        <dbReference type="ChEBI" id="CHEBI:30013"/>
        <dbReference type="ChEBI" id="CHEBI:30616"/>
        <dbReference type="ChEBI" id="CHEBI:61977"/>
        <dbReference type="ChEBI" id="CHEBI:456216"/>
        <dbReference type="EC" id="2.7.11.1"/>
    </reaction>
</comment>
<protein>
    <recommendedName>
        <fullName evidence="5">EKC/KEOPS complex subunit BUD32</fullName>
        <ecNumber evidence="3">2.7.11.1</ecNumber>
    </recommendedName>
    <alternativeName>
        <fullName evidence="11 12">Atypical Serine/threonine protein kinase BUD32</fullName>
    </alternativeName>
    <alternativeName>
        <fullName evidence="4">EKC/KEOPS complex subunit bud32</fullName>
    </alternativeName>
</protein>
<evidence type="ECO:0000256" key="8">
    <source>
        <dbReference type="ARBA" id="ARBA00022741"/>
    </source>
</evidence>
<evidence type="ECO:0000256" key="11">
    <source>
        <dbReference type="ARBA" id="ARBA00030980"/>
    </source>
</evidence>
<dbReference type="Gene3D" id="1.10.510.10">
    <property type="entry name" value="Transferase(Phosphotransferase) domain 1"/>
    <property type="match status" value="1"/>
</dbReference>
<organism evidence="16 17">
    <name type="scientific">Sarocladium strictum</name>
    <name type="common">Black bundle disease fungus</name>
    <name type="synonym">Acremonium strictum</name>
    <dbReference type="NCBI Taxonomy" id="5046"/>
    <lineage>
        <taxon>Eukaryota</taxon>
        <taxon>Fungi</taxon>
        <taxon>Dikarya</taxon>
        <taxon>Ascomycota</taxon>
        <taxon>Pezizomycotina</taxon>
        <taxon>Sordariomycetes</taxon>
        <taxon>Hypocreomycetidae</taxon>
        <taxon>Hypocreales</taxon>
        <taxon>Sarocladiaceae</taxon>
        <taxon>Sarocladium</taxon>
    </lineage>
</organism>
<sequence>MGFTAGLRRHFSALKRGALPSHAVTFQTRSILARQTLLRVDPPTHGRSISTQPKVFPTVGFEKFPADDPIEEERLPGYSPERYYAAQIGQVLQDRYQIIGKLGFGGGSTSGHVATSSTEDALLTIKICTTGERGTRDVLQEVAVSNHIKSIDALGHPGKLRLRVVLDSFEVEGVNGNRHRCLVFAPLGQSLTEFRRAFPGNVLDPDGLRFTLLWVLMGLDFLHQAGVIHTDLSPNNILVSFNPGEERVFEQIEDLELTNPTPRKVLQDRFIYLSYKLGISHGPAVITDYGAARLGDPEINERHSGDVMPGTYRAPEIIMGADWGSKIDMWSLGVMVWDLFEGGPLFRAVSAKTLDDELHLAEMVSLLGPPPKKFLERHAKSRQYWDSEGNWIASSPIPDQSFESRETRLEGQEKQQLLTFVRKVLCWLPEDRKAADQLYDDEFINGYNRHEG</sequence>
<dbReference type="GO" id="GO:0005634">
    <property type="term" value="C:nucleus"/>
    <property type="evidence" value="ECO:0007669"/>
    <property type="project" value="TreeGrafter"/>
</dbReference>
<dbReference type="InterPro" id="IPR008266">
    <property type="entry name" value="Tyr_kinase_AS"/>
</dbReference>
<evidence type="ECO:0000256" key="14">
    <source>
        <dbReference type="ARBA" id="ARBA00048679"/>
    </source>
</evidence>
<dbReference type="GO" id="GO:0004674">
    <property type="term" value="F:protein serine/threonine kinase activity"/>
    <property type="evidence" value="ECO:0007669"/>
    <property type="project" value="UniProtKB-KW"/>
</dbReference>
<evidence type="ECO:0000256" key="4">
    <source>
        <dbReference type="ARBA" id="ARBA00013948"/>
    </source>
</evidence>
<name>A0AA39L880_SARSR</name>
<evidence type="ECO:0000256" key="10">
    <source>
        <dbReference type="ARBA" id="ARBA00022840"/>
    </source>
</evidence>